<evidence type="ECO:0000256" key="1">
    <source>
        <dbReference type="SAM" id="Phobius"/>
    </source>
</evidence>
<reference evidence="2 3" key="1">
    <citation type="submission" date="2018-03" db="EMBL/GenBank/DDBJ databases">
        <authorList>
            <person name="Keele B.F."/>
        </authorList>
    </citation>
    <scope>NUCLEOTIDE SEQUENCE [LARGE SCALE GENOMIC DNA]</scope>
    <source>
        <strain evidence="2 3">CECT 8811</strain>
    </source>
</reference>
<feature type="transmembrane region" description="Helical" evidence="1">
    <location>
        <begin position="28"/>
        <end position="50"/>
    </location>
</feature>
<keyword evidence="1" id="KW-1133">Transmembrane helix</keyword>
<keyword evidence="1" id="KW-0812">Transmembrane</keyword>
<dbReference type="Proteomes" id="UP000244911">
    <property type="component" value="Unassembled WGS sequence"/>
</dbReference>
<evidence type="ECO:0000313" key="2">
    <source>
        <dbReference type="EMBL" id="SPF76442.1"/>
    </source>
</evidence>
<organism evidence="2 3">
    <name type="scientific">Aliiroseovarius pelagivivens</name>
    <dbReference type="NCBI Taxonomy" id="1639690"/>
    <lineage>
        <taxon>Bacteria</taxon>
        <taxon>Pseudomonadati</taxon>
        <taxon>Pseudomonadota</taxon>
        <taxon>Alphaproteobacteria</taxon>
        <taxon>Rhodobacterales</taxon>
        <taxon>Paracoccaceae</taxon>
        <taxon>Aliiroseovarius</taxon>
    </lineage>
</organism>
<keyword evidence="3" id="KW-1185">Reference proteome</keyword>
<name>A0A2R8AK50_9RHOB</name>
<gene>
    <name evidence="2" type="ORF">ALP8811_01447</name>
</gene>
<sequence length="53" mass="5522">MVVIVAFIVGAALGALRAKKRGGNRLDMAQYGAVHGIVLALIATFLTIVITRA</sequence>
<evidence type="ECO:0000313" key="3">
    <source>
        <dbReference type="Proteomes" id="UP000244911"/>
    </source>
</evidence>
<keyword evidence="1" id="KW-0472">Membrane</keyword>
<dbReference type="RefSeq" id="WP_181363705.1">
    <property type="nucleotide sequence ID" value="NZ_OMOI01000001.1"/>
</dbReference>
<proteinExistence type="predicted"/>
<dbReference type="EMBL" id="OMOI01000001">
    <property type="protein sequence ID" value="SPF76442.1"/>
    <property type="molecule type" value="Genomic_DNA"/>
</dbReference>
<protein>
    <submittedName>
        <fullName evidence="2">Uncharacterized protein</fullName>
    </submittedName>
</protein>
<dbReference type="AlphaFoldDB" id="A0A2R8AK50"/>
<accession>A0A2R8AK50</accession>